<dbReference type="PANTHER" id="PTHR10621:SF0">
    <property type="entry name" value="UV EXCISION REPAIR PROTEIN RAD23"/>
    <property type="match status" value="1"/>
</dbReference>
<sequence>MAEGPSTCGCRSKCSVEIPYFDQKIKTYSPKIAALIRTITVKWERLNKYDVLIWAQKTQFDPEIEHKIQAIRDFSMCPNILEFAGKFENWNEAVAEIREDLKNAQNQKVFTIFVRTLDEEKLEFHVKQSDTVKSLKFQIENRQGMPTMLQRLIFDGRQTNDDKSLGYLKLDADSDILLLPKQLGGEKCQH</sequence>
<dbReference type="InterPro" id="IPR019956">
    <property type="entry name" value="Ubiquitin_dom"/>
</dbReference>
<dbReference type="Proteomes" id="UP001152747">
    <property type="component" value="Unassembled WGS sequence"/>
</dbReference>
<evidence type="ECO:0000313" key="3">
    <source>
        <dbReference type="Proteomes" id="UP001152747"/>
    </source>
</evidence>
<dbReference type="GO" id="GO:0031593">
    <property type="term" value="F:polyubiquitin modification-dependent protein binding"/>
    <property type="evidence" value="ECO:0007669"/>
    <property type="project" value="TreeGrafter"/>
</dbReference>
<feature type="domain" description="Ubiquitin-like" evidence="1">
    <location>
        <begin position="110"/>
        <end position="185"/>
    </location>
</feature>
<organism evidence="2 3">
    <name type="scientific">Caenorhabditis angaria</name>
    <dbReference type="NCBI Taxonomy" id="860376"/>
    <lineage>
        <taxon>Eukaryota</taxon>
        <taxon>Metazoa</taxon>
        <taxon>Ecdysozoa</taxon>
        <taxon>Nematoda</taxon>
        <taxon>Chromadorea</taxon>
        <taxon>Rhabditida</taxon>
        <taxon>Rhabditina</taxon>
        <taxon>Rhabditomorpha</taxon>
        <taxon>Rhabditoidea</taxon>
        <taxon>Rhabditidae</taxon>
        <taxon>Peloderinae</taxon>
        <taxon>Caenorhabditis</taxon>
    </lineage>
</organism>
<reference evidence="2" key="1">
    <citation type="submission" date="2022-11" db="EMBL/GenBank/DDBJ databases">
        <authorList>
            <person name="Kikuchi T."/>
        </authorList>
    </citation>
    <scope>NUCLEOTIDE SEQUENCE</scope>
    <source>
        <strain evidence="2">PS1010</strain>
    </source>
</reference>
<evidence type="ECO:0000313" key="2">
    <source>
        <dbReference type="EMBL" id="CAI5453838.1"/>
    </source>
</evidence>
<dbReference type="GO" id="GO:0043130">
    <property type="term" value="F:ubiquitin binding"/>
    <property type="evidence" value="ECO:0007669"/>
    <property type="project" value="TreeGrafter"/>
</dbReference>
<dbReference type="SUPFAM" id="SSF54236">
    <property type="entry name" value="Ubiquitin-like"/>
    <property type="match status" value="1"/>
</dbReference>
<keyword evidence="3" id="KW-1185">Reference proteome</keyword>
<dbReference type="InterPro" id="IPR029071">
    <property type="entry name" value="Ubiquitin-like_domsf"/>
</dbReference>
<dbReference type="AlphaFoldDB" id="A0A9P1J2J3"/>
<dbReference type="SMART" id="SM00213">
    <property type="entry name" value="UBQ"/>
    <property type="match status" value="1"/>
</dbReference>
<dbReference type="GO" id="GO:0005829">
    <property type="term" value="C:cytosol"/>
    <property type="evidence" value="ECO:0007669"/>
    <property type="project" value="TreeGrafter"/>
</dbReference>
<dbReference type="EMBL" id="CANHGI010000005">
    <property type="protein sequence ID" value="CAI5453838.1"/>
    <property type="molecule type" value="Genomic_DNA"/>
</dbReference>
<dbReference type="OrthoDB" id="1885901at2759"/>
<dbReference type="GO" id="GO:0043161">
    <property type="term" value="P:proteasome-mediated ubiquitin-dependent protein catabolic process"/>
    <property type="evidence" value="ECO:0007669"/>
    <property type="project" value="TreeGrafter"/>
</dbReference>
<protein>
    <recommendedName>
        <fullName evidence="1">Ubiquitin-like domain-containing protein</fullName>
    </recommendedName>
</protein>
<accession>A0A9P1J2J3</accession>
<proteinExistence type="predicted"/>
<dbReference type="InterPro" id="IPR000626">
    <property type="entry name" value="Ubiquitin-like_dom"/>
</dbReference>
<name>A0A9P1J2J3_9PELO</name>
<comment type="caution">
    <text evidence="2">The sequence shown here is derived from an EMBL/GenBank/DDBJ whole genome shotgun (WGS) entry which is preliminary data.</text>
</comment>
<gene>
    <name evidence="2" type="ORF">CAMP_LOCUS16475</name>
</gene>
<dbReference type="GO" id="GO:0070628">
    <property type="term" value="F:proteasome binding"/>
    <property type="evidence" value="ECO:0007669"/>
    <property type="project" value="TreeGrafter"/>
</dbReference>
<dbReference type="GO" id="GO:0005654">
    <property type="term" value="C:nucleoplasm"/>
    <property type="evidence" value="ECO:0007669"/>
    <property type="project" value="TreeGrafter"/>
</dbReference>
<dbReference type="PRINTS" id="PR00348">
    <property type="entry name" value="UBIQUITIN"/>
</dbReference>
<evidence type="ECO:0000259" key="1">
    <source>
        <dbReference type="PROSITE" id="PS50053"/>
    </source>
</evidence>
<dbReference type="Gene3D" id="3.10.20.90">
    <property type="entry name" value="Phosphatidylinositol 3-kinase Catalytic Subunit, Chain A, domain 1"/>
    <property type="match status" value="1"/>
</dbReference>
<dbReference type="PANTHER" id="PTHR10621">
    <property type="entry name" value="UV EXCISION REPAIR PROTEIN RAD23"/>
    <property type="match status" value="1"/>
</dbReference>
<dbReference type="PROSITE" id="PS50053">
    <property type="entry name" value="UBIQUITIN_2"/>
    <property type="match status" value="1"/>
</dbReference>
<dbReference type="Pfam" id="PF00240">
    <property type="entry name" value="ubiquitin"/>
    <property type="match status" value="1"/>
</dbReference>